<gene>
    <name evidence="4" type="ORF">DI579_05660</name>
</gene>
<dbReference type="CDD" id="cd07389">
    <property type="entry name" value="MPP_PhoD"/>
    <property type="match status" value="1"/>
</dbReference>
<sequence length="626" mass="70969">MLYRLISPLMKCPRMAAMGTQEMHSSEKNENTSDRQLPDKALSRRSVLKASAAGIAIGASAAVLPTASATSANAGSLTDKFRKVKDTPDGNAPQKATSPYSTDVFVHGITSGDPLPNAVILWTRVTQKPTWTPGSMRGTPVRVKWEVSPQVGRSRRFGRVIRSGEVTTGPERDFTVKVDATGLRPNTRYLYRFIVLDGPAKGAVSPVGATKTAPSNASMPERVRFAFLSCSNWEAGYYSTYRFLADRGDLDFIVHLGDWFYEYKTNEYTGAYGRVRRHEYDGETMTLNRYRGRHANTKTDPDLQRCQAMYPFITVWDDHESADNAYLEGAVNHTEGKEGNWHERKHASEKAYFEWMPTRVNSLTDGQHLYRYFRWGKLMDLSALDLRNYRTKQNWFKQDDPNHTIGGQKQMKWLRDNVKNSPCLWKVIGNPVMMAPLQIPPLNPDIADFLAEKTGNPPHGVIFNSDQWDGYQWDRYRLTTMIAQHNIKNVVAVTGDIHMSFANHIYEKFDGNMNGRKVAVEFVGPSITAANVDDIIYDKTHVRIPEGDRLFTTVDDAIKLANQHVQWSQCSKHGYVVVELNKRFAQADWFFVNNKSDKRTGQHWGASWATKEGMNTLYPVKSPLKF</sequence>
<dbReference type="SUPFAM" id="SSF56300">
    <property type="entry name" value="Metallo-dependent phosphatases"/>
    <property type="match status" value="1"/>
</dbReference>
<dbReference type="InterPro" id="IPR038607">
    <property type="entry name" value="PhoD-like_sf"/>
</dbReference>
<feature type="domain" description="Phospholipase D N-terminal" evidence="3">
    <location>
        <begin position="107"/>
        <end position="212"/>
    </location>
</feature>
<dbReference type="InterPro" id="IPR052900">
    <property type="entry name" value="Phospholipid_Metab_Enz"/>
</dbReference>
<dbReference type="InterPro" id="IPR029052">
    <property type="entry name" value="Metallo-depent_PP-like"/>
</dbReference>
<dbReference type="AlphaFoldDB" id="A0A2W5IBC9"/>
<evidence type="ECO:0008006" key="6">
    <source>
        <dbReference type="Google" id="ProtNLM"/>
    </source>
</evidence>
<accession>A0A2W5IBC9</accession>
<dbReference type="Gene3D" id="3.60.21.70">
    <property type="entry name" value="PhoD-like phosphatase"/>
    <property type="match status" value="1"/>
</dbReference>
<feature type="domain" description="PhoD-like phosphatase metallophosphatase" evidence="2">
    <location>
        <begin position="225"/>
        <end position="589"/>
    </location>
</feature>
<dbReference type="InterPro" id="IPR018946">
    <property type="entry name" value="PhoD-like_MPP"/>
</dbReference>
<protein>
    <recommendedName>
        <fullName evidence="6">Phospholipase D</fullName>
    </recommendedName>
</protein>
<dbReference type="Proteomes" id="UP000248606">
    <property type="component" value="Unassembled WGS sequence"/>
</dbReference>
<dbReference type="PANTHER" id="PTHR43606">
    <property type="entry name" value="PHOSPHATASE, PUTATIVE (AFU_ORTHOLOGUE AFUA_6G08710)-RELATED"/>
    <property type="match status" value="1"/>
</dbReference>
<reference evidence="4 5" key="1">
    <citation type="submission" date="2017-08" db="EMBL/GenBank/DDBJ databases">
        <title>Infants hospitalized years apart are colonized by the same room-sourced microbial strains.</title>
        <authorList>
            <person name="Brooks B."/>
            <person name="Olm M.R."/>
            <person name="Firek B.A."/>
            <person name="Baker R."/>
            <person name="Thomas B.C."/>
            <person name="Morowitz M.J."/>
            <person name="Banfield J.F."/>
        </authorList>
    </citation>
    <scope>NUCLEOTIDE SEQUENCE [LARGE SCALE GENOMIC DNA]</scope>
    <source>
        <strain evidence="4">S2_006_000_R1_57</strain>
    </source>
</reference>
<feature type="compositionally biased region" description="Basic and acidic residues" evidence="1">
    <location>
        <begin position="24"/>
        <end position="40"/>
    </location>
</feature>
<dbReference type="Pfam" id="PF09423">
    <property type="entry name" value="PhoD"/>
    <property type="match status" value="1"/>
</dbReference>
<name>A0A2W5IBC9_9ACTN</name>
<dbReference type="InterPro" id="IPR006311">
    <property type="entry name" value="TAT_signal"/>
</dbReference>
<evidence type="ECO:0000259" key="3">
    <source>
        <dbReference type="Pfam" id="PF16655"/>
    </source>
</evidence>
<comment type="caution">
    <text evidence="4">The sequence shown here is derived from an EMBL/GenBank/DDBJ whole genome shotgun (WGS) entry which is preliminary data.</text>
</comment>
<feature type="region of interest" description="Disordered" evidence="1">
    <location>
        <begin position="19"/>
        <end position="40"/>
    </location>
</feature>
<proteinExistence type="predicted"/>
<dbReference type="Gene3D" id="2.60.40.380">
    <property type="entry name" value="Purple acid phosphatase-like, N-terminal"/>
    <property type="match status" value="1"/>
</dbReference>
<evidence type="ECO:0000313" key="4">
    <source>
        <dbReference type="EMBL" id="PZP88608.1"/>
    </source>
</evidence>
<dbReference type="PROSITE" id="PS51318">
    <property type="entry name" value="TAT"/>
    <property type="match status" value="1"/>
</dbReference>
<dbReference type="EMBL" id="QFOZ01000009">
    <property type="protein sequence ID" value="PZP88608.1"/>
    <property type="molecule type" value="Genomic_DNA"/>
</dbReference>
<dbReference type="PANTHER" id="PTHR43606:SF2">
    <property type="entry name" value="ALKALINE PHOSPHATASE FAMILY PROTEIN (AFU_ORTHOLOGUE AFUA_5G03860)"/>
    <property type="match status" value="1"/>
</dbReference>
<evidence type="ECO:0000259" key="2">
    <source>
        <dbReference type="Pfam" id="PF09423"/>
    </source>
</evidence>
<dbReference type="InterPro" id="IPR032093">
    <property type="entry name" value="PhoD_N"/>
</dbReference>
<evidence type="ECO:0000313" key="5">
    <source>
        <dbReference type="Proteomes" id="UP000248606"/>
    </source>
</evidence>
<dbReference type="Pfam" id="PF16655">
    <property type="entry name" value="PhoD_N"/>
    <property type="match status" value="1"/>
</dbReference>
<organism evidence="4 5">
    <name type="scientific">Lawsonella clevelandensis</name>
    <dbReference type="NCBI Taxonomy" id="1528099"/>
    <lineage>
        <taxon>Bacteria</taxon>
        <taxon>Bacillati</taxon>
        <taxon>Actinomycetota</taxon>
        <taxon>Actinomycetes</taxon>
        <taxon>Mycobacteriales</taxon>
        <taxon>Lawsonellaceae</taxon>
        <taxon>Lawsonella</taxon>
    </lineage>
</organism>
<evidence type="ECO:0000256" key="1">
    <source>
        <dbReference type="SAM" id="MobiDB-lite"/>
    </source>
</evidence>